<evidence type="ECO:0000313" key="1">
    <source>
        <dbReference type="EMBL" id="KFF16545.1"/>
    </source>
</evidence>
<name>A0A086AIN1_FLAHY</name>
<evidence type="ECO:0000313" key="4">
    <source>
        <dbReference type="Proteomes" id="UP000198424"/>
    </source>
</evidence>
<dbReference type="GeneID" id="31766548"/>
<evidence type="ECO:0000313" key="3">
    <source>
        <dbReference type="Proteomes" id="UP000028712"/>
    </source>
</evidence>
<sequence length="259" mass="29886">MDEIKYCYKCGAPATSREHVPPISLFPEAKDILGLNFRNNLITVPSCDEHNSNKSHDDEFLMVTIASIVGNNPIGYLQTQTKIDRALRRKSKDFLDKEIIRNAKNYTLKTKNGKKFPVLHGNPNYERLLKCFEHIAYGLYYNEFGYTFEGEIKMLMGFIKYNDQTTATMTAMVKEKLKTDEIPHELKGENPKIFNYQFFEPDQFGLIAMVMNFYEGTEVFVSYKPKDAKEPFDLALSLIHSGINTQVKIGDKTFKFNQK</sequence>
<dbReference type="Proteomes" id="UP000028712">
    <property type="component" value="Unassembled WGS sequence"/>
</dbReference>
<evidence type="ECO:0008006" key="5">
    <source>
        <dbReference type="Google" id="ProtNLM"/>
    </source>
</evidence>
<gene>
    <name evidence="2" type="ORF">B0A62_19210</name>
    <name evidence="1" type="ORF">IW20_10270</name>
</gene>
<dbReference type="STRING" id="991.IW20_10270"/>
<protein>
    <recommendedName>
        <fullName evidence="5">HNH endonuclease 5 domain-containing protein</fullName>
    </recommendedName>
</protein>
<dbReference type="EMBL" id="JPRM01000014">
    <property type="protein sequence ID" value="KFF16545.1"/>
    <property type="molecule type" value="Genomic_DNA"/>
</dbReference>
<dbReference type="OrthoDB" id="2081179at2"/>
<comment type="caution">
    <text evidence="1">The sequence shown here is derived from an EMBL/GenBank/DDBJ whole genome shotgun (WGS) entry which is preliminary data.</text>
</comment>
<dbReference type="Proteomes" id="UP000198424">
    <property type="component" value="Unassembled WGS sequence"/>
</dbReference>
<reference evidence="2 4" key="2">
    <citation type="submission" date="2016-11" db="EMBL/GenBank/DDBJ databases">
        <title>Whole genomes of Flavobacteriaceae.</title>
        <authorList>
            <person name="Stine C."/>
            <person name="Li C."/>
            <person name="Tadesse D."/>
        </authorList>
    </citation>
    <scope>NUCLEOTIDE SEQUENCE [LARGE SCALE GENOMIC DNA]</scope>
    <source>
        <strain evidence="2 4">ATCC 29551</strain>
    </source>
</reference>
<reference evidence="1 3" key="1">
    <citation type="submission" date="2014-07" db="EMBL/GenBank/DDBJ databases">
        <title>Genome of Flavobacterium hydatis DSM 2063.</title>
        <authorList>
            <person name="Pipes S.E."/>
            <person name="Stropko S.J."/>
            <person name="Newman J.D."/>
        </authorList>
    </citation>
    <scope>NUCLEOTIDE SEQUENCE [LARGE SCALE GENOMIC DNA]</scope>
    <source>
        <strain evidence="1 3">DSM 2063</strain>
    </source>
</reference>
<accession>A0A086AIN1</accession>
<proteinExistence type="predicted"/>
<dbReference type="AlphaFoldDB" id="A0A086AIN1"/>
<evidence type="ECO:0000313" key="2">
    <source>
        <dbReference type="EMBL" id="OXA90204.1"/>
    </source>
</evidence>
<dbReference type="EMBL" id="MUGY01000028">
    <property type="protein sequence ID" value="OXA90204.1"/>
    <property type="molecule type" value="Genomic_DNA"/>
</dbReference>
<organism evidence="1 3">
    <name type="scientific">Flavobacterium hydatis</name>
    <name type="common">Cytophaga aquatilis</name>
    <dbReference type="NCBI Taxonomy" id="991"/>
    <lineage>
        <taxon>Bacteria</taxon>
        <taxon>Pseudomonadati</taxon>
        <taxon>Bacteroidota</taxon>
        <taxon>Flavobacteriia</taxon>
        <taxon>Flavobacteriales</taxon>
        <taxon>Flavobacteriaceae</taxon>
        <taxon>Flavobacterium</taxon>
    </lineage>
</organism>
<dbReference type="eggNOG" id="ENOG5032W1Q">
    <property type="taxonomic scope" value="Bacteria"/>
</dbReference>
<keyword evidence="4" id="KW-1185">Reference proteome</keyword>
<dbReference type="RefSeq" id="WP_012025614.1">
    <property type="nucleotide sequence ID" value="NZ_JBEWQG010000018.1"/>
</dbReference>